<dbReference type="Gene3D" id="3.40.30.10">
    <property type="entry name" value="Glutaredoxin"/>
    <property type="match status" value="1"/>
</dbReference>
<dbReference type="GO" id="GO:0005737">
    <property type="term" value="C:cytoplasm"/>
    <property type="evidence" value="ECO:0007669"/>
    <property type="project" value="TreeGrafter"/>
</dbReference>
<organism evidence="2 3">
    <name type="scientific">Oopsacas minuta</name>
    <dbReference type="NCBI Taxonomy" id="111878"/>
    <lineage>
        <taxon>Eukaryota</taxon>
        <taxon>Metazoa</taxon>
        <taxon>Porifera</taxon>
        <taxon>Hexactinellida</taxon>
        <taxon>Hexasterophora</taxon>
        <taxon>Lyssacinosida</taxon>
        <taxon>Leucopsacidae</taxon>
        <taxon>Oopsacas</taxon>
    </lineage>
</organism>
<accession>A0AAV7JJ20</accession>
<dbReference type="Proteomes" id="UP001165289">
    <property type="component" value="Unassembled WGS sequence"/>
</dbReference>
<proteinExistence type="inferred from homology"/>
<comment type="caution">
    <text evidence="2">The sequence shown here is derived from an EMBL/GenBank/DDBJ whole genome shotgun (WGS) entry which is preliminary data.</text>
</comment>
<evidence type="ECO:0000256" key="1">
    <source>
        <dbReference type="ARBA" id="ARBA00009686"/>
    </source>
</evidence>
<keyword evidence="3" id="KW-1185">Reference proteome</keyword>
<evidence type="ECO:0000313" key="2">
    <source>
        <dbReference type="EMBL" id="KAI6648913.1"/>
    </source>
</evidence>
<evidence type="ECO:0000313" key="3">
    <source>
        <dbReference type="Proteomes" id="UP001165289"/>
    </source>
</evidence>
<dbReference type="InterPro" id="IPR051498">
    <property type="entry name" value="Phosducin-like_chap/apop_reg"/>
</dbReference>
<dbReference type="EMBL" id="JAKMXF010000324">
    <property type="protein sequence ID" value="KAI6648913.1"/>
    <property type="molecule type" value="Genomic_DNA"/>
</dbReference>
<name>A0AAV7JJ20_9METZ</name>
<sequence length="193" mass="22114">MQDPNEDTEWNDILRSRGILPPKKEPAITEAEITQMIDAAAEKKQAEEIRGTAKPLEDMTIDELDAMEDIEDERALNKYRTQRMAEIMSAQAKPSFGSLLEITAHEYVTQNYPDKNLPTLFVYLEGELKFQFVGAHLFDGMNLRVQDLEWMLAERGAIITELESDPRKDREIRDAMKIGISTANRDSSDDEYD</sequence>
<gene>
    <name evidence="2" type="ORF">LOD99_6986</name>
</gene>
<comment type="similarity">
    <text evidence="1">Belongs to the phosducin family.</text>
</comment>
<dbReference type="PANTHER" id="PTHR45809:SF3">
    <property type="entry name" value="VIRAL IAP-ASSOCIATED FACTOR HOMOLOG"/>
    <property type="match status" value="1"/>
</dbReference>
<dbReference type="GO" id="GO:0006457">
    <property type="term" value="P:protein folding"/>
    <property type="evidence" value="ECO:0007669"/>
    <property type="project" value="TreeGrafter"/>
</dbReference>
<evidence type="ECO:0008006" key="4">
    <source>
        <dbReference type="Google" id="ProtNLM"/>
    </source>
</evidence>
<reference evidence="2 3" key="1">
    <citation type="journal article" date="2023" name="BMC Biol.">
        <title>The compact genome of the sponge Oopsacas minuta (Hexactinellida) is lacking key metazoan core genes.</title>
        <authorList>
            <person name="Santini S."/>
            <person name="Schenkelaars Q."/>
            <person name="Jourda C."/>
            <person name="Duchesne M."/>
            <person name="Belahbib H."/>
            <person name="Rocher C."/>
            <person name="Selva M."/>
            <person name="Riesgo A."/>
            <person name="Vervoort M."/>
            <person name="Leys S.P."/>
            <person name="Kodjabachian L."/>
            <person name="Le Bivic A."/>
            <person name="Borchiellini C."/>
            <person name="Claverie J.M."/>
            <person name="Renard E."/>
        </authorList>
    </citation>
    <scope>NUCLEOTIDE SEQUENCE [LARGE SCALE GENOMIC DNA]</scope>
    <source>
        <strain evidence="2">SPO-2</strain>
    </source>
</reference>
<dbReference type="PANTHER" id="PTHR45809">
    <property type="entry name" value="VIRAL IAP-ASSOCIATED FACTOR HOMOLOG"/>
    <property type="match status" value="1"/>
</dbReference>
<protein>
    <recommendedName>
        <fullName evidence="4">Phosducin thioredoxin-like domain-containing protein</fullName>
    </recommendedName>
</protein>
<dbReference type="InterPro" id="IPR036249">
    <property type="entry name" value="Thioredoxin-like_sf"/>
</dbReference>
<dbReference type="AlphaFoldDB" id="A0AAV7JJ20"/>
<dbReference type="SUPFAM" id="SSF52833">
    <property type="entry name" value="Thioredoxin-like"/>
    <property type="match status" value="1"/>
</dbReference>